<feature type="domain" description="FAD/NAD(P)-binding" evidence="13">
    <location>
        <begin position="4"/>
        <end position="324"/>
    </location>
</feature>
<reference evidence="14 15" key="1">
    <citation type="submission" date="2017-02" db="EMBL/GenBank/DDBJ databases">
        <authorList>
            <person name="Peterson S.W."/>
        </authorList>
    </citation>
    <scope>NUCLEOTIDE SEQUENCE [LARGE SCALE GENOMIC DNA]</scope>
    <source>
        <strain evidence="14 15">LSP_Lj1</strain>
    </source>
</reference>
<dbReference type="PANTHER" id="PTHR22912">
    <property type="entry name" value="DISULFIDE OXIDOREDUCTASE"/>
    <property type="match status" value="1"/>
</dbReference>
<evidence type="ECO:0000256" key="3">
    <source>
        <dbReference type="ARBA" id="ARBA00022827"/>
    </source>
</evidence>
<evidence type="ECO:0000259" key="13">
    <source>
        <dbReference type="Pfam" id="PF07992"/>
    </source>
</evidence>
<dbReference type="PIRSF" id="PIRSF000350">
    <property type="entry name" value="Mercury_reductase_MerA"/>
    <property type="match status" value="1"/>
</dbReference>
<dbReference type="Proteomes" id="UP000188342">
    <property type="component" value="Unassembled WGS sequence"/>
</dbReference>
<feature type="binding site" evidence="9">
    <location>
        <position position="112"/>
    </location>
    <ligand>
        <name>FAD</name>
        <dbReference type="ChEBI" id="CHEBI:57692"/>
    </ligand>
</feature>
<dbReference type="OrthoDB" id="4763248at2"/>
<accession>A0A1R4IF87</accession>
<evidence type="ECO:0000256" key="2">
    <source>
        <dbReference type="ARBA" id="ARBA00022630"/>
    </source>
</evidence>
<keyword evidence="6" id="KW-1015">Disulfide bond</keyword>
<organism evidence="14 15">
    <name type="scientific">Luteococcus japonicus LSP_Lj1</name>
    <dbReference type="NCBI Taxonomy" id="1255658"/>
    <lineage>
        <taxon>Bacteria</taxon>
        <taxon>Bacillati</taxon>
        <taxon>Actinomycetota</taxon>
        <taxon>Actinomycetes</taxon>
        <taxon>Propionibacteriales</taxon>
        <taxon>Propionibacteriaceae</taxon>
        <taxon>Luteococcus</taxon>
    </lineage>
</organism>
<dbReference type="NCBIfam" id="NF005884">
    <property type="entry name" value="PRK07846.1"/>
    <property type="match status" value="1"/>
</dbReference>
<evidence type="ECO:0000256" key="10">
    <source>
        <dbReference type="PIRSR" id="PIRSR000350-4"/>
    </source>
</evidence>
<dbReference type="SUPFAM" id="SSF51905">
    <property type="entry name" value="FAD/NAD(P)-binding domain"/>
    <property type="match status" value="1"/>
</dbReference>
<dbReference type="SUPFAM" id="SSF55424">
    <property type="entry name" value="FAD/NAD-linked reductases, dimerisation (C-terminal) domain"/>
    <property type="match status" value="1"/>
</dbReference>
<evidence type="ECO:0000256" key="7">
    <source>
        <dbReference type="ARBA" id="ARBA00023284"/>
    </source>
</evidence>
<dbReference type="PANTHER" id="PTHR22912:SF217">
    <property type="entry name" value="DIHYDROLIPOYL DEHYDROGENASE"/>
    <property type="match status" value="1"/>
</dbReference>
<evidence type="ECO:0000256" key="9">
    <source>
        <dbReference type="PIRSR" id="PIRSR000350-3"/>
    </source>
</evidence>
<dbReference type="Pfam" id="PF02852">
    <property type="entry name" value="Pyr_redox_dim"/>
    <property type="match status" value="1"/>
</dbReference>
<dbReference type="PROSITE" id="PS00076">
    <property type="entry name" value="PYRIDINE_REDOX_1"/>
    <property type="match status" value="1"/>
</dbReference>
<dbReference type="InterPro" id="IPR001100">
    <property type="entry name" value="Pyr_nuc-diS_OxRdtase"/>
</dbReference>
<evidence type="ECO:0000256" key="1">
    <source>
        <dbReference type="ARBA" id="ARBA00007532"/>
    </source>
</evidence>
<feature type="domain" description="Pyridine nucleotide-disulphide oxidoreductase dimerisation" evidence="12">
    <location>
        <begin position="355"/>
        <end position="464"/>
    </location>
</feature>
<gene>
    <name evidence="14" type="ORF">FM114_01375</name>
</gene>
<evidence type="ECO:0000256" key="11">
    <source>
        <dbReference type="RuleBase" id="RU003691"/>
    </source>
</evidence>
<keyword evidence="2 11" id="KW-0285">Flavoprotein</keyword>
<feature type="active site" description="Proton acceptor" evidence="8">
    <location>
        <position position="454"/>
    </location>
</feature>
<evidence type="ECO:0000313" key="14">
    <source>
        <dbReference type="EMBL" id="SJN18214.1"/>
    </source>
</evidence>
<feature type="disulfide bond" description="Redox-active" evidence="10">
    <location>
        <begin position="39"/>
        <end position="44"/>
    </location>
</feature>
<dbReference type="InterPro" id="IPR050151">
    <property type="entry name" value="Class-I_Pyr_Nuc-Dis_Oxidored"/>
</dbReference>
<proteinExistence type="inferred from homology"/>
<keyword evidence="4 11" id="KW-0560">Oxidoreductase</keyword>
<keyword evidence="5 9" id="KW-0520">NAD</keyword>
<evidence type="ECO:0000256" key="6">
    <source>
        <dbReference type="ARBA" id="ARBA00023157"/>
    </source>
</evidence>
<protein>
    <submittedName>
        <fullName evidence="14">NADPH-dependent mycothiol reductase Mtr</fullName>
    </submittedName>
</protein>
<feature type="binding site" evidence="9">
    <location>
        <position position="273"/>
    </location>
    <ligand>
        <name>NAD(+)</name>
        <dbReference type="ChEBI" id="CHEBI:57540"/>
    </ligand>
</feature>
<sequence length="476" mass="51422">MEHFDLVIIGSGSGNSLIDERFDGLRIAMVERGVYGGTCLNVGCIPTKMFVLPADYAVSPAAAGRIGVDLQLEGVDFDAIRDRIFGRIDPISSGGKQWREKSDNVTVFTGTGHFVERDVMEIAVQGEAEPVRISGDRFVLAAGSRATLLDVPGVNDPEVAARVHTSDSIMRLPALPASMIILGGGYIASEFAHVFSAYGTRVTMINRSERLLRREDDEISERFTKIISERVGLKLNQQVTGVNPVDGGVEVVTKDPNGIEYGYEAEVVLVALGRVPNADLLQPEAAGIEVDSNGYVVVDEHQRTSQPHIWALGDVCSPSQLKHVANHEMRVVQANLLHEITGTGDGLVSSDHRFVPHAIFTDPQIASVGRTEQELRAAGTPYLATVQAYGDVAYGWAMEDTEHCVKLLSDPEAGQLLGAHIIGPQASTLIQPLVQAMSFGLGIREMARGQYWIHPALTEVVENALLGLVEQADTAR</sequence>
<name>A0A1R4IF87_9ACTN</name>
<feature type="binding site" evidence="9">
    <location>
        <begin position="183"/>
        <end position="190"/>
    </location>
    <ligand>
        <name>NAD(+)</name>
        <dbReference type="ChEBI" id="CHEBI:57540"/>
    </ligand>
</feature>
<dbReference type="InterPro" id="IPR023753">
    <property type="entry name" value="FAD/NAD-binding_dom"/>
</dbReference>
<dbReference type="Gene3D" id="3.30.390.30">
    <property type="match status" value="1"/>
</dbReference>
<evidence type="ECO:0000256" key="8">
    <source>
        <dbReference type="PIRSR" id="PIRSR000350-2"/>
    </source>
</evidence>
<dbReference type="Pfam" id="PF07992">
    <property type="entry name" value="Pyr_redox_2"/>
    <property type="match status" value="1"/>
</dbReference>
<dbReference type="InterPro" id="IPR012999">
    <property type="entry name" value="Pyr_OxRdtase_I_AS"/>
</dbReference>
<dbReference type="RefSeq" id="WP_094763403.1">
    <property type="nucleotide sequence ID" value="NZ_FUKQ01000006.1"/>
</dbReference>
<dbReference type="EMBL" id="FUKQ01000006">
    <property type="protein sequence ID" value="SJN18214.1"/>
    <property type="molecule type" value="Genomic_DNA"/>
</dbReference>
<dbReference type="PRINTS" id="PR00368">
    <property type="entry name" value="FADPNR"/>
</dbReference>
<comment type="similarity">
    <text evidence="1 11">Belongs to the class-I pyridine nucleotide-disulfide oxidoreductase family.</text>
</comment>
<evidence type="ECO:0000256" key="5">
    <source>
        <dbReference type="ARBA" id="ARBA00023027"/>
    </source>
</evidence>
<evidence type="ECO:0000256" key="4">
    <source>
        <dbReference type="ARBA" id="ARBA00023002"/>
    </source>
</evidence>
<dbReference type="GO" id="GO:0004148">
    <property type="term" value="F:dihydrolipoyl dehydrogenase (NADH) activity"/>
    <property type="evidence" value="ECO:0007669"/>
    <property type="project" value="TreeGrafter"/>
</dbReference>
<feature type="binding site" evidence="9">
    <location>
        <position position="314"/>
    </location>
    <ligand>
        <name>FAD</name>
        <dbReference type="ChEBI" id="CHEBI:57692"/>
    </ligand>
</feature>
<dbReference type="Gene3D" id="3.50.50.60">
    <property type="entry name" value="FAD/NAD(P)-binding domain"/>
    <property type="match status" value="2"/>
</dbReference>
<keyword evidence="15" id="KW-1185">Reference proteome</keyword>
<dbReference type="PRINTS" id="PR00411">
    <property type="entry name" value="PNDRDTASEI"/>
</dbReference>
<dbReference type="InterPro" id="IPR016156">
    <property type="entry name" value="FAD/NAD-linked_Rdtase_dimer_sf"/>
</dbReference>
<dbReference type="InterPro" id="IPR004099">
    <property type="entry name" value="Pyr_nucl-diS_OxRdtase_dimer"/>
</dbReference>
<dbReference type="GO" id="GO:0050660">
    <property type="term" value="F:flavin adenine dinucleotide binding"/>
    <property type="evidence" value="ECO:0007669"/>
    <property type="project" value="TreeGrafter"/>
</dbReference>
<keyword evidence="7 11" id="KW-0676">Redox-active center</keyword>
<dbReference type="AlphaFoldDB" id="A0A1R4IF87"/>
<feature type="binding site" evidence="9">
    <location>
        <position position="48"/>
    </location>
    <ligand>
        <name>FAD</name>
        <dbReference type="ChEBI" id="CHEBI:57692"/>
    </ligand>
</feature>
<dbReference type="GO" id="GO:0006103">
    <property type="term" value="P:2-oxoglutarate metabolic process"/>
    <property type="evidence" value="ECO:0007669"/>
    <property type="project" value="TreeGrafter"/>
</dbReference>
<keyword evidence="3 9" id="KW-0274">FAD</keyword>
<comment type="cofactor">
    <cofactor evidence="9">
        <name>FAD</name>
        <dbReference type="ChEBI" id="CHEBI:57692"/>
    </cofactor>
    <text evidence="9">Binds 1 FAD per subunit.</text>
</comment>
<keyword evidence="9" id="KW-0547">Nucleotide-binding</keyword>
<evidence type="ECO:0000259" key="12">
    <source>
        <dbReference type="Pfam" id="PF02852"/>
    </source>
</evidence>
<dbReference type="InterPro" id="IPR036188">
    <property type="entry name" value="FAD/NAD-bd_sf"/>
</dbReference>
<dbReference type="STRING" id="1255658.FM114_01375"/>
<evidence type="ECO:0000313" key="15">
    <source>
        <dbReference type="Proteomes" id="UP000188342"/>
    </source>
</evidence>